<keyword evidence="1" id="KW-1133">Transmembrane helix</keyword>
<dbReference type="Proteomes" id="UP000617743">
    <property type="component" value="Unassembled WGS sequence"/>
</dbReference>
<comment type="caution">
    <text evidence="3">The sequence shown here is derived from an EMBL/GenBank/DDBJ whole genome shotgun (WGS) entry which is preliminary data.</text>
</comment>
<evidence type="ECO:0000259" key="2">
    <source>
        <dbReference type="Pfam" id="PF24792"/>
    </source>
</evidence>
<evidence type="ECO:0000313" key="3">
    <source>
        <dbReference type="EMBL" id="GGX13680.1"/>
    </source>
</evidence>
<dbReference type="EMBL" id="BMWC01000007">
    <property type="protein sequence ID" value="GGX13680.1"/>
    <property type="molecule type" value="Genomic_DNA"/>
</dbReference>
<dbReference type="InterPro" id="IPR056918">
    <property type="entry name" value="8xMP"/>
</dbReference>
<feature type="transmembrane region" description="Helical" evidence="1">
    <location>
        <begin position="139"/>
        <end position="159"/>
    </location>
</feature>
<proteinExistence type="predicted"/>
<reference evidence="4" key="1">
    <citation type="journal article" date="2019" name="Int. J. Syst. Evol. Microbiol.">
        <title>The Global Catalogue of Microorganisms (GCM) 10K type strain sequencing project: providing services to taxonomists for standard genome sequencing and annotation.</title>
        <authorList>
            <consortium name="The Broad Institute Genomics Platform"/>
            <consortium name="The Broad Institute Genome Sequencing Center for Infectious Disease"/>
            <person name="Wu L."/>
            <person name="Ma J."/>
        </authorList>
    </citation>
    <scope>NUCLEOTIDE SEQUENCE [LARGE SCALE GENOMIC DNA]</scope>
    <source>
        <strain evidence="4">JCM 4866</strain>
    </source>
</reference>
<keyword evidence="4" id="KW-1185">Reference proteome</keyword>
<dbReference type="RefSeq" id="WP_229906547.1">
    <property type="nucleotide sequence ID" value="NZ_BMWC01000007.1"/>
</dbReference>
<evidence type="ECO:0000313" key="4">
    <source>
        <dbReference type="Proteomes" id="UP000617743"/>
    </source>
</evidence>
<gene>
    <name evidence="3" type="ORF">GCM10010383_49660</name>
</gene>
<name>A0ABQ2XF31_9ACTN</name>
<keyword evidence="1" id="KW-0812">Transmembrane</keyword>
<dbReference type="Pfam" id="PF24792">
    <property type="entry name" value="DUF7701"/>
    <property type="match status" value="1"/>
</dbReference>
<dbReference type="Pfam" id="PF24838">
    <property type="entry name" value="8xMP"/>
    <property type="match status" value="1"/>
</dbReference>
<sequence>MNYIEQVAADIRTEIPASALPHGNVNDLLNMYAALAFAKGVDVTASDVHDVWSAWQMKHDSSHVHLLPYDQLPSSVQQQDAVYVLAIRKVAERLTSQDRVTQALVPYGPPTTEEDKERLFELYKLMVQSSEGLVGRRQGVNTFFITANGVMLTGLGFFIKAGGSQILKSVGVLVIALTGLILAHAWKSLIVSFGQLNTGKFAVINRLERFLPAAIFYSEWEALERGQNPKVYRSSTSREIWAPHLLTALYALAAAGASLVAVGVWKP</sequence>
<protein>
    <recommendedName>
        <fullName evidence="2">DUF7701 domain-containing protein</fullName>
    </recommendedName>
</protein>
<dbReference type="InterPro" id="IPR056118">
    <property type="entry name" value="DUF7701"/>
</dbReference>
<evidence type="ECO:0000256" key="1">
    <source>
        <dbReference type="SAM" id="Phobius"/>
    </source>
</evidence>
<feature type="domain" description="DUF7701" evidence="2">
    <location>
        <begin position="2"/>
        <end position="92"/>
    </location>
</feature>
<accession>A0ABQ2XF31</accession>
<feature type="transmembrane region" description="Helical" evidence="1">
    <location>
        <begin position="240"/>
        <end position="265"/>
    </location>
</feature>
<keyword evidence="1" id="KW-0472">Membrane</keyword>
<organism evidence="3 4">
    <name type="scientific">Streptomyces lomondensis</name>
    <dbReference type="NCBI Taxonomy" id="68229"/>
    <lineage>
        <taxon>Bacteria</taxon>
        <taxon>Bacillati</taxon>
        <taxon>Actinomycetota</taxon>
        <taxon>Actinomycetes</taxon>
        <taxon>Kitasatosporales</taxon>
        <taxon>Streptomycetaceae</taxon>
        <taxon>Streptomyces</taxon>
    </lineage>
</organism>
<feature type="transmembrane region" description="Helical" evidence="1">
    <location>
        <begin position="166"/>
        <end position="186"/>
    </location>
</feature>